<keyword evidence="1" id="KW-0472">Membrane</keyword>
<reference evidence="2" key="1">
    <citation type="submission" date="2022-02" db="EMBL/GenBank/DDBJ databases">
        <authorList>
            <person name="King R."/>
        </authorList>
    </citation>
    <scope>NUCLEOTIDE SEQUENCE</scope>
</reference>
<keyword evidence="3" id="KW-1185">Reference proteome</keyword>
<protein>
    <submittedName>
        <fullName evidence="2">Uncharacterized protein</fullName>
    </submittedName>
</protein>
<feature type="transmembrane region" description="Helical" evidence="1">
    <location>
        <begin position="131"/>
        <end position="148"/>
    </location>
</feature>
<sequence length="164" mass="18751">MSRRDTISNFASRPATVITRVHSASPTRPFSLSDGALPSIPSATSPSTSPVCTTPLHPYFDAPQSDHRGTLPTEIRFFYFFLLSPNGLRRRTFKSRTHTNIYIYIYSHGKTYNRKRKNGVRRKCTFRIRTYPGHPVGIALIAVILLFFRPCTRIRTTSERIRCS</sequence>
<reference evidence="2" key="2">
    <citation type="submission" date="2022-10" db="EMBL/GenBank/DDBJ databases">
        <authorList>
            <consortium name="ENA_rothamsted_submissions"/>
            <consortium name="culmorum"/>
            <person name="King R."/>
        </authorList>
    </citation>
    <scope>NUCLEOTIDE SEQUENCE</scope>
</reference>
<evidence type="ECO:0000256" key="1">
    <source>
        <dbReference type="SAM" id="Phobius"/>
    </source>
</evidence>
<proteinExistence type="predicted"/>
<organism evidence="2 3">
    <name type="scientific">Aphis gossypii</name>
    <name type="common">Cotton aphid</name>
    <dbReference type="NCBI Taxonomy" id="80765"/>
    <lineage>
        <taxon>Eukaryota</taxon>
        <taxon>Metazoa</taxon>
        <taxon>Ecdysozoa</taxon>
        <taxon>Arthropoda</taxon>
        <taxon>Hexapoda</taxon>
        <taxon>Insecta</taxon>
        <taxon>Pterygota</taxon>
        <taxon>Neoptera</taxon>
        <taxon>Paraneoptera</taxon>
        <taxon>Hemiptera</taxon>
        <taxon>Sternorrhyncha</taxon>
        <taxon>Aphidomorpha</taxon>
        <taxon>Aphidoidea</taxon>
        <taxon>Aphididae</taxon>
        <taxon>Aphidini</taxon>
        <taxon>Aphis</taxon>
        <taxon>Aphis</taxon>
    </lineage>
</organism>
<gene>
    <name evidence="2" type="ORF">APHIGO_LOCUS5045</name>
</gene>
<keyword evidence="1" id="KW-1133">Transmembrane helix</keyword>
<evidence type="ECO:0000313" key="3">
    <source>
        <dbReference type="Proteomes" id="UP001154329"/>
    </source>
</evidence>
<name>A0A9P0IY18_APHGO</name>
<accession>A0A9P0IY18</accession>
<dbReference type="Proteomes" id="UP001154329">
    <property type="component" value="Chromosome 2"/>
</dbReference>
<dbReference type="AlphaFoldDB" id="A0A9P0IY18"/>
<keyword evidence="1" id="KW-0812">Transmembrane</keyword>
<dbReference type="EMBL" id="OU899035">
    <property type="protein sequence ID" value="CAH1723109.1"/>
    <property type="molecule type" value="Genomic_DNA"/>
</dbReference>
<evidence type="ECO:0000313" key="2">
    <source>
        <dbReference type="EMBL" id="CAH1723109.1"/>
    </source>
</evidence>